<reference evidence="1" key="1">
    <citation type="journal article" date="2014" name="Front. Microbiol.">
        <title>High frequency of phylogenetically diverse reductive dehalogenase-homologous genes in deep subseafloor sedimentary metagenomes.</title>
        <authorList>
            <person name="Kawai M."/>
            <person name="Futagami T."/>
            <person name="Toyoda A."/>
            <person name="Takaki Y."/>
            <person name="Nishi S."/>
            <person name="Hori S."/>
            <person name="Arai W."/>
            <person name="Tsubouchi T."/>
            <person name="Morono Y."/>
            <person name="Uchiyama I."/>
            <person name="Ito T."/>
            <person name="Fujiyama A."/>
            <person name="Inagaki F."/>
            <person name="Takami H."/>
        </authorList>
    </citation>
    <scope>NUCLEOTIDE SEQUENCE</scope>
    <source>
        <strain evidence="1">Expedition CK06-06</strain>
    </source>
</reference>
<dbReference type="EMBL" id="BARW01005852">
    <property type="protein sequence ID" value="GAI83918.1"/>
    <property type="molecule type" value="Genomic_DNA"/>
</dbReference>
<dbReference type="AlphaFoldDB" id="X1RTC5"/>
<proteinExistence type="predicted"/>
<accession>X1RTC5</accession>
<organism evidence="1">
    <name type="scientific">marine sediment metagenome</name>
    <dbReference type="NCBI Taxonomy" id="412755"/>
    <lineage>
        <taxon>unclassified sequences</taxon>
        <taxon>metagenomes</taxon>
        <taxon>ecological metagenomes</taxon>
    </lineage>
</organism>
<feature type="non-terminal residue" evidence="1">
    <location>
        <position position="1"/>
    </location>
</feature>
<feature type="non-terminal residue" evidence="1">
    <location>
        <position position="159"/>
    </location>
</feature>
<protein>
    <submittedName>
        <fullName evidence="1">Uncharacterized protein</fullName>
    </submittedName>
</protein>
<evidence type="ECO:0000313" key="1">
    <source>
        <dbReference type="EMBL" id="GAI83918.1"/>
    </source>
</evidence>
<sequence length="159" mass="17246">VSGWVVSVGGTLKEKTFPAVEGRYIRLYITASKRTYGNCTEFRAGISPVDGGGGNPGTWQIAANTDDAMCSTGTFYPQYIIPFHSSYMNGLRWSIDIPVGSTITSAYLKLRCKNAGTGVITSKAEVFDEDSCAAFTVIFWARAVMAGFVDIYINPNWAV</sequence>
<name>X1RTC5_9ZZZZ</name>
<comment type="caution">
    <text evidence="1">The sequence shown here is derived from an EMBL/GenBank/DDBJ whole genome shotgun (WGS) entry which is preliminary data.</text>
</comment>
<gene>
    <name evidence="1" type="ORF">S12H4_12372</name>
</gene>